<evidence type="ECO:0000313" key="2">
    <source>
        <dbReference type="EMBL" id="KZW00402.1"/>
    </source>
</evidence>
<keyword evidence="3" id="KW-1185">Reference proteome</keyword>
<dbReference type="STRING" id="1314781.A0A165N955"/>
<accession>A0A165N955</accession>
<gene>
    <name evidence="2" type="ORF">EXIGLDRAFT_157561</name>
</gene>
<feature type="compositionally biased region" description="Low complexity" evidence="1">
    <location>
        <begin position="353"/>
        <end position="372"/>
    </location>
</feature>
<evidence type="ECO:0000313" key="3">
    <source>
        <dbReference type="Proteomes" id="UP000077266"/>
    </source>
</evidence>
<feature type="compositionally biased region" description="Low complexity" evidence="1">
    <location>
        <begin position="257"/>
        <end position="270"/>
    </location>
</feature>
<feature type="compositionally biased region" description="Polar residues" evidence="1">
    <location>
        <begin position="55"/>
        <end position="64"/>
    </location>
</feature>
<reference evidence="2 3" key="1">
    <citation type="journal article" date="2016" name="Mol. Biol. Evol.">
        <title>Comparative Genomics of Early-Diverging Mushroom-Forming Fungi Provides Insights into the Origins of Lignocellulose Decay Capabilities.</title>
        <authorList>
            <person name="Nagy L.G."/>
            <person name="Riley R."/>
            <person name="Tritt A."/>
            <person name="Adam C."/>
            <person name="Daum C."/>
            <person name="Floudas D."/>
            <person name="Sun H."/>
            <person name="Yadav J.S."/>
            <person name="Pangilinan J."/>
            <person name="Larsson K.H."/>
            <person name="Matsuura K."/>
            <person name="Barry K."/>
            <person name="Labutti K."/>
            <person name="Kuo R."/>
            <person name="Ohm R.A."/>
            <person name="Bhattacharya S.S."/>
            <person name="Shirouzu T."/>
            <person name="Yoshinaga Y."/>
            <person name="Martin F.M."/>
            <person name="Grigoriev I.V."/>
            <person name="Hibbett D.S."/>
        </authorList>
    </citation>
    <scope>NUCLEOTIDE SEQUENCE [LARGE SCALE GENOMIC DNA]</scope>
    <source>
        <strain evidence="2 3">HHB12029</strain>
    </source>
</reference>
<feature type="compositionally biased region" description="Polar residues" evidence="1">
    <location>
        <begin position="109"/>
        <end position="171"/>
    </location>
</feature>
<sequence>MPTLAENAMRPSMDSDETMPDEHAGTPLLERDPREMPFSNALPSDNARSPVSAVSAGSPNSSEGLMTRPAHASAAVRADETAAADERGDAPAYFEAVADDRTGEVTAHRTLNGSPTSPLGQNNTSGGTLNRSHSLFRTLFTRNNNDETSPTGQEAQQSSSSGHRPSNSLSSFRTLSLYRSRSNETNDEEQPSIALRNISAPLAHTLVRTEFTFPKSGPTESQIKFLASRESLGRFGLPFGEEARAEPPSFEAIVTASSSSPSLHQSSPSLNTNHTNGHGRRPSFASSMYPPATEEEDISTLPMHTPSPPVPAVGTESSPTPDPPRVPDIVHPRLPDIVTSHATPPTTSPPSPVVVQPSGPAADAAPVVAAAA</sequence>
<feature type="compositionally biased region" description="Basic and acidic residues" evidence="1">
    <location>
        <begin position="20"/>
        <end position="35"/>
    </location>
</feature>
<protein>
    <submittedName>
        <fullName evidence="2">Uncharacterized protein</fullName>
    </submittedName>
</protein>
<dbReference type="Proteomes" id="UP000077266">
    <property type="component" value="Unassembled WGS sequence"/>
</dbReference>
<feature type="compositionally biased region" description="Basic and acidic residues" evidence="1">
    <location>
        <begin position="77"/>
        <end position="89"/>
    </location>
</feature>
<feature type="region of interest" description="Disordered" evidence="1">
    <location>
        <begin position="254"/>
        <end position="372"/>
    </location>
</feature>
<name>A0A165N955_EXIGL</name>
<dbReference type="InParanoid" id="A0A165N955"/>
<dbReference type="AlphaFoldDB" id="A0A165N955"/>
<dbReference type="EMBL" id="KV425901">
    <property type="protein sequence ID" value="KZW00402.1"/>
    <property type="molecule type" value="Genomic_DNA"/>
</dbReference>
<organism evidence="2 3">
    <name type="scientific">Exidia glandulosa HHB12029</name>
    <dbReference type="NCBI Taxonomy" id="1314781"/>
    <lineage>
        <taxon>Eukaryota</taxon>
        <taxon>Fungi</taxon>
        <taxon>Dikarya</taxon>
        <taxon>Basidiomycota</taxon>
        <taxon>Agaricomycotina</taxon>
        <taxon>Agaricomycetes</taxon>
        <taxon>Auriculariales</taxon>
        <taxon>Exidiaceae</taxon>
        <taxon>Exidia</taxon>
    </lineage>
</organism>
<evidence type="ECO:0000256" key="1">
    <source>
        <dbReference type="SAM" id="MobiDB-lite"/>
    </source>
</evidence>
<feature type="region of interest" description="Disordered" evidence="1">
    <location>
        <begin position="1"/>
        <end position="92"/>
    </location>
</feature>
<proteinExistence type="predicted"/>
<feature type="region of interest" description="Disordered" evidence="1">
    <location>
        <begin position="107"/>
        <end position="171"/>
    </location>
</feature>
<dbReference type="OrthoDB" id="2804493at2759"/>